<evidence type="ECO:0000256" key="1">
    <source>
        <dbReference type="ARBA" id="ARBA00022630"/>
    </source>
</evidence>
<keyword evidence="4" id="KW-0560">Oxidoreductase</keyword>
<organism evidence="4 5">
    <name type="scientific">Candidatus Magnetominusculus xianensis</name>
    <dbReference type="NCBI Taxonomy" id="1748249"/>
    <lineage>
        <taxon>Bacteria</taxon>
        <taxon>Pseudomonadati</taxon>
        <taxon>Nitrospirota</taxon>
        <taxon>Nitrospiria</taxon>
        <taxon>Nitrospirales</taxon>
        <taxon>Nitrospiraceae</taxon>
        <taxon>Candidatus Magnetominusculus</taxon>
    </lineage>
</organism>
<dbReference type="PANTHER" id="PTHR43278:SF2">
    <property type="entry name" value="IRON-SULFUR FLAVOPROTEIN"/>
    <property type="match status" value="1"/>
</dbReference>
<evidence type="ECO:0000313" key="5">
    <source>
        <dbReference type="Proteomes" id="UP000060487"/>
    </source>
</evidence>
<dbReference type="EMBL" id="LNQR01000103">
    <property type="protein sequence ID" value="KWT79630.1"/>
    <property type="molecule type" value="Genomic_DNA"/>
</dbReference>
<keyword evidence="2" id="KW-0288">FMN</keyword>
<keyword evidence="5" id="KW-1185">Reference proteome</keyword>
<sequence>MKITAILGSPRVNGNTEILLNEAIRAVKEEGCPVDFFRPHGMDIAPCSNCGGCDDTGKCVIEDDMQDVYRAIYTSDRFIVASPIFFFGLTAQIKGLIDRCQALWCEKYLLGRPIPQGHRKGLLLMVGGMDKEIGFKSGGATATAFFRTISVPKHETIYFTKVDAIGAIREHPTALKDVYEAAKRLII</sequence>
<dbReference type="SUPFAM" id="SSF52218">
    <property type="entry name" value="Flavoproteins"/>
    <property type="match status" value="1"/>
</dbReference>
<keyword evidence="1" id="KW-0285">Flavoprotein</keyword>
<accession>A0ABR5SCC1</accession>
<evidence type="ECO:0000313" key="4">
    <source>
        <dbReference type="EMBL" id="KWT79630.1"/>
    </source>
</evidence>
<comment type="caution">
    <text evidence="4">The sequence shown here is derived from an EMBL/GenBank/DDBJ whole genome shotgun (WGS) entry which is preliminary data.</text>
</comment>
<evidence type="ECO:0000256" key="2">
    <source>
        <dbReference type="ARBA" id="ARBA00022643"/>
    </source>
</evidence>
<dbReference type="Proteomes" id="UP000060487">
    <property type="component" value="Unassembled WGS sequence"/>
</dbReference>
<dbReference type="EC" id="1.3.99.24" evidence="4"/>
<dbReference type="Pfam" id="PF03358">
    <property type="entry name" value="FMN_red"/>
    <property type="match status" value="1"/>
</dbReference>
<dbReference type="InterPro" id="IPR029039">
    <property type="entry name" value="Flavoprotein-like_sf"/>
</dbReference>
<dbReference type="GO" id="GO:0016491">
    <property type="term" value="F:oxidoreductase activity"/>
    <property type="evidence" value="ECO:0007669"/>
    <property type="project" value="UniProtKB-KW"/>
</dbReference>
<dbReference type="InterPro" id="IPR051796">
    <property type="entry name" value="ISF_SsuE-like"/>
</dbReference>
<protein>
    <submittedName>
        <fullName evidence="4">NADPH-dependent FMN reductase</fullName>
        <ecNumber evidence="4">1.3.99.24</ecNumber>
    </submittedName>
</protein>
<dbReference type="InterPro" id="IPR005025">
    <property type="entry name" value="FMN_Rdtase-like_dom"/>
</dbReference>
<name>A0ABR5SCC1_9BACT</name>
<evidence type="ECO:0000259" key="3">
    <source>
        <dbReference type="Pfam" id="PF03358"/>
    </source>
</evidence>
<feature type="domain" description="NADPH-dependent FMN reductase-like" evidence="3">
    <location>
        <begin position="1"/>
        <end position="114"/>
    </location>
</feature>
<dbReference type="Gene3D" id="3.40.50.360">
    <property type="match status" value="1"/>
</dbReference>
<dbReference type="RefSeq" id="WP_085053348.1">
    <property type="nucleotide sequence ID" value="NZ_LNQR01000103.1"/>
</dbReference>
<gene>
    <name evidence="4" type="ORF">ASN18_2727</name>
</gene>
<reference evidence="4 5" key="1">
    <citation type="submission" date="2015-11" db="EMBL/GenBank/DDBJ databases">
        <authorList>
            <person name="Lin W."/>
        </authorList>
    </citation>
    <scope>NUCLEOTIDE SEQUENCE [LARGE SCALE GENOMIC DNA]</scope>
    <source>
        <strain evidence="4 5">HCH-1</strain>
    </source>
</reference>
<proteinExistence type="predicted"/>
<dbReference type="PANTHER" id="PTHR43278">
    <property type="entry name" value="NAD(P)H-DEPENDENT FMN-CONTAINING OXIDOREDUCTASE YWQN-RELATED"/>
    <property type="match status" value="1"/>
</dbReference>